<organism evidence="3 4">
    <name type="scientific">Leucocoprinus birnbaumii</name>
    <dbReference type="NCBI Taxonomy" id="56174"/>
    <lineage>
        <taxon>Eukaryota</taxon>
        <taxon>Fungi</taxon>
        <taxon>Dikarya</taxon>
        <taxon>Basidiomycota</taxon>
        <taxon>Agaricomycotina</taxon>
        <taxon>Agaricomycetes</taxon>
        <taxon>Agaricomycetidae</taxon>
        <taxon>Agaricales</taxon>
        <taxon>Agaricineae</taxon>
        <taxon>Agaricaceae</taxon>
        <taxon>Leucocoprinus</taxon>
    </lineage>
</organism>
<feature type="transmembrane region" description="Helical" evidence="2">
    <location>
        <begin position="186"/>
        <end position="207"/>
    </location>
</feature>
<keyword evidence="2" id="KW-1133">Transmembrane helix</keyword>
<feature type="transmembrane region" description="Helical" evidence="2">
    <location>
        <begin position="45"/>
        <end position="65"/>
    </location>
</feature>
<evidence type="ECO:0000256" key="2">
    <source>
        <dbReference type="SAM" id="Phobius"/>
    </source>
</evidence>
<name>A0AAD5YT63_9AGAR</name>
<evidence type="ECO:0000256" key="1">
    <source>
        <dbReference type="SAM" id="MobiDB-lite"/>
    </source>
</evidence>
<reference evidence="3" key="1">
    <citation type="submission" date="2022-07" db="EMBL/GenBank/DDBJ databases">
        <title>Genome Sequence of Leucocoprinus birnbaumii.</title>
        <authorList>
            <person name="Buettner E."/>
        </authorList>
    </citation>
    <scope>NUCLEOTIDE SEQUENCE</scope>
    <source>
        <strain evidence="3">VT141</strain>
    </source>
</reference>
<evidence type="ECO:0000313" key="3">
    <source>
        <dbReference type="EMBL" id="KAJ3566429.1"/>
    </source>
</evidence>
<keyword evidence="2" id="KW-0812">Transmembrane</keyword>
<gene>
    <name evidence="3" type="ORF">NP233_g7016</name>
</gene>
<evidence type="ECO:0000313" key="4">
    <source>
        <dbReference type="Proteomes" id="UP001213000"/>
    </source>
</evidence>
<comment type="caution">
    <text evidence="3">The sequence shown here is derived from an EMBL/GenBank/DDBJ whole genome shotgun (WGS) entry which is preliminary data.</text>
</comment>
<dbReference type="AlphaFoldDB" id="A0AAD5YT63"/>
<protein>
    <recommendedName>
        <fullName evidence="5">Transmembrane protein</fullName>
    </recommendedName>
</protein>
<feature type="region of interest" description="Disordered" evidence="1">
    <location>
        <begin position="506"/>
        <end position="570"/>
    </location>
</feature>
<feature type="transmembrane region" description="Helical" evidence="2">
    <location>
        <begin position="72"/>
        <end position="95"/>
    </location>
</feature>
<dbReference type="EMBL" id="JANIEX010000488">
    <property type="protein sequence ID" value="KAJ3566429.1"/>
    <property type="molecule type" value="Genomic_DNA"/>
</dbReference>
<proteinExistence type="predicted"/>
<feature type="transmembrane region" description="Helical" evidence="2">
    <location>
        <begin position="115"/>
        <end position="136"/>
    </location>
</feature>
<dbReference type="Proteomes" id="UP001213000">
    <property type="component" value="Unassembled WGS sequence"/>
</dbReference>
<accession>A0AAD5YT63</accession>
<feature type="compositionally biased region" description="Polar residues" evidence="1">
    <location>
        <begin position="520"/>
        <end position="536"/>
    </location>
</feature>
<keyword evidence="2" id="KW-0472">Membrane</keyword>
<sequence length="615" mass="69156">MVILPLQKSRIFLQVYFIVAGANMVLICSDRNYWAYGNTQAGTSFNSFTFTYLVPVFSIMLHSLWRPLAWRSYMLISIDYLYSMVELVLLIVYTAHFGSMPAVPSVWSRGTLYQISAFTLLITYLPYLLVLAWEILSVFVRSSRRQNFESFSLTWGGWVSLFLGRQPWRQQYLTEGRTARWIRGSVAIGCLGVVVFLAFSSVIVRLVTPSQSTPFRTYWGPVLEMKSLTWLEPTLVLPAAYPAFPLVNQVINASISGQIMLDTDCTHQVYSDLSVINVTVVTCKTTAPSGMVDLFDQFMADFHYTINFSNIPSSPTTSNRAAFYLRDPSADIRRLIDTTDPTVLWPGDKVRGTIRADRACALVGKQAAAEFSIEKYVYFWPVNILSVIVDPMPLSSLDGTQAALRLTIPPITRRAIVREDVPNYTVLDSLSFVGGAWTALNGTFAAFFGSTLLLVLFGIKPLSVYGLVHLLYKKRPVLKFGDEDLTEEEIYRVIRTIREHLLDAENENENSVSKGREMESVSSTDGLVSLSKQSAEQVKDEPTIDPGDQGERSRSRINAPSNLPLTPPIGRLQKTASSRFTVTYADRSEKTELLALHIFQKQDAQTQQEDIFTIR</sequence>
<evidence type="ECO:0008006" key="5">
    <source>
        <dbReference type="Google" id="ProtNLM"/>
    </source>
</evidence>
<feature type="transmembrane region" description="Helical" evidence="2">
    <location>
        <begin position="12"/>
        <end position="33"/>
    </location>
</feature>
<keyword evidence="4" id="KW-1185">Reference proteome</keyword>